<evidence type="ECO:0000313" key="2">
    <source>
        <dbReference type="Proteomes" id="UP001500843"/>
    </source>
</evidence>
<name>A0ABP8XV86_9MICO</name>
<dbReference type="Proteomes" id="UP001500843">
    <property type="component" value="Unassembled WGS sequence"/>
</dbReference>
<dbReference type="EMBL" id="BAABHM010000018">
    <property type="protein sequence ID" value="GAA4714743.1"/>
    <property type="molecule type" value="Genomic_DNA"/>
</dbReference>
<reference evidence="2" key="1">
    <citation type="journal article" date="2019" name="Int. J. Syst. Evol. Microbiol.">
        <title>The Global Catalogue of Microorganisms (GCM) 10K type strain sequencing project: providing services to taxonomists for standard genome sequencing and annotation.</title>
        <authorList>
            <consortium name="The Broad Institute Genomics Platform"/>
            <consortium name="The Broad Institute Genome Sequencing Center for Infectious Disease"/>
            <person name="Wu L."/>
            <person name="Ma J."/>
        </authorList>
    </citation>
    <scope>NUCLEOTIDE SEQUENCE [LARGE SCALE GENOMIC DNA]</scope>
    <source>
        <strain evidence="2">JCM 17975</strain>
    </source>
</reference>
<accession>A0ABP8XV86</accession>
<protein>
    <submittedName>
        <fullName evidence="1">DUF4917 family protein</fullName>
    </submittedName>
</protein>
<dbReference type="InterPro" id="IPR032581">
    <property type="entry name" value="DUF4917"/>
</dbReference>
<keyword evidence="2" id="KW-1185">Reference proteome</keyword>
<organism evidence="1 2">
    <name type="scientific">Promicromonospora umidemergens</name>
    <dbReference type="NCBI Taxonomy" id="629679"/>
    <lineage>
        <taxon>Bacteria</taxon>
        <taxon>Bacillati</taxon>
        <taxon>Actinomycetota</taxon>
        <taxon>Actinomycetes</taxon>
        <taxon>Micrococcales</taxon>
        <taxon>Promicromonosporaceae</taxon>
        <taxon>Promicromonospora</taxon>
    </lineage>
</organism>
<dbReference type="Pfam" id="PF16263">
    <property type="entry name" value="DUF4917"/>
    <property type="match status" value="1"/>
</dbReference>
<proteinExistence type="predicted"/>
<dbReference type="RefSeq" id="WP_253873666.1">
    <property type="nucleotide sequence ID" value="NZ_BAABHM010000018.1"/>
</dbReference>
<evidence type="ECO:0000313" key="1">
    <source>
        <dbReference type="EMBL" id="GAA4714743.1"/>
    </source>
</evidence>
<gene>
    <name evidence="1" type="ORF">GCM10023198_42520</name>
</gene>
<comment type="caution">
    <text evidence="1">The sequence shown here is derived from an EMBL/GenBank/DDBJ whole genome shotgun (WGS) entry which is preliminary data.</text>
</comment>
<sequence>MNPENLLDWSTLAERDWPTLLVGNGFSINLYPGFGYKELYKQAELGDAVKVFEELETTNFEAVLDAIHHAVVVTTATSIPGEFIQVIETMYAGVRDALFEAVNTGHVKWYEIDDVRAEVIVDELAGHQLVFATNYDLTTYWSHMKVKSLRENANPRQPEPKIKDCFYGWPGYQFVGREKADGEYLDKVPVLYLHGALHLWNDDTTGVEGKWTTAASSAGLLHVKSHYGPTESKQPLFVSEGTSKQKLRTIARSTYLRYCYDKLWDDDRDTVVFGHSLSDPDKHIVEALNEGEPKTIAVSVYPSAAPGEIKEMIGRIERGLGKHTLLFFDSTTHPLGKSDLRITPLDLTALMAWVNKQQATGTPEPA</sequence>